<evidence type="ECO:0000256" key="5">
    <source>
        <dbReference type="ARBA" id="ARBA00009320"/>
    </source>
</evidence>
<dbReference type="PROSITE" id="PS00770">
    <property type="entry name" value="AA_TRANSFER_CLASS_4"/>
    <property type="match status" value="1"/>
</dbReference>
<dbReference type="InterPro" id="IPR036038">
    <property type="entry name" value="Aminotransferase-like"/>
</dbReference>
<accession>A0A923SRI1</accession>
<keyword evidence="10 17" id="KW-0100">Branched-chain amino acid biosynthesis</keyword>
<evidence type="ECO:0000256" key="2">
    <source>
        <dbReference type="ARBA" id="ARBA00004824"/>
    </source>
</evidence>
<comment type="pathway">
    <text evidence="3 18">Amino-acid biosynthesis; L-valine biosynthesis; L-valine from pyruvate: step 4/4.</text>
</comment>
<gene>
    <name evidence="20" type="ORF">H8876_05370</name>
</gene>
<dbReference type="NCBIfam" id="NF009897">
    <property type="entry name" value="PRK13357.1"/>
    <property type="match status" value="1"/>
</dbReference>
<dbReference type="InterPro" id="IPR018300">
    <property type="entry name" value="Aminotrans_IV_CS"/>
</dbReference>
<feature type="modified residue" description="N6-(pyridoxal phosphate)lysine" evidence="14">
    <location>
        <position position="196"/>
    </location>
</feature>
<evidence type="ECO:0000256" key="17">
    <source>
        <dbReference type="RuleBase" id="RU004517"/>
    </source>
</evidence>
<dbReference type="Gene3D" id="3.30.470.10">
    <property type="match status" value="1"/>
</dbReference>
<organism evidence="20 21">
    <name type="scientific">Lentihominibacter faecis</name>
    <dbReference type="NCBI Taxonomy" id="2764712"/>
    <lineage>
        <taxon>Bacteria</taxon>
        <taxon>Bacillati</taxon>
        <taxon>Bacillota</taxon>
        <taxon>Clostridia</taxon>
        <taxon>Peptostreptococcales</taxon>
        <taxon>Anaerovoracaceae</taxon>
        <taxon>Lentihominibacter</taxon>
    </lineage>
</organism>
<dbReference type="InterPro" id="IPR001544">
    <property type="entry name" value="Aminotrans_IV"/>
</dbReference>
<comment type="catalytic activity">
    <reaction evidence="11 17">
        <text>L-valine + 2-oxoglutarate = 3-methyl-2-oxobutanoate + L-glutamate</text>
        <dbReference type="Rhea" id="RHEA:24813"/>
        <dbReference type="ChEBI" id="CHEBI:11851"/>
        <dbReference type="ChEBI" id="CHEBI:16810"/>
        <dbReference type="ChEBI" id="CHEBI:29985"/>
        <dbReference type="ChEBI" id="CHEBI:57762"/>
        <dbReference type="EC" id="2.6.1.42"/>
    </reaction>
</comment>
<dbReference type="EMBL" id="JACRWC010000066">
    <property type="protein sequence ID" value="MBC5999425.1"/>
    <property type="molecule type" value="Genomic_DNA"/>
</dbReference>
<comment type="similarity">
    <text evidence="5 15">Belongs to the class-IV pyridoxal-phosphate-dependent aminotransferase family.</text>
</comment>
<keyword evidence="7 17" id="KW-0028">Amino-acid biosynthesis</keyword>
<comment type="pathway">
    <text evidence="2 18">Amino-acid biosynthesis; L-isoleucine biosynthesis; L-isoleucine from 2-oxobutanoate: step 4/4.</text>
</comment>
<comment type="pathway">
    <text evidence="4 18">Amino-acid biosynthesis; L-leucine biosynthesis; L-leucine from 3-methyl-2-oxobutanoate: step 4/4.</text>
</comment>
<evidence type="ECO:0000256" key="8">
    <source>
        <dbReference type="ARBA" id="ARBA00022679"/>
    </source>
</evidence>
<dbReference type="PIRSF" id="PIRSF006468">
    <property type="entry name" value="BCAT1"/>
    <property type="match status" value="1"/>
</dbReference>
<evidence type="ECO:0000256" key="1">
    <source>
        <dbReference type="ARBA" id="ARBA00001933"/>
    </source>
</evidence>
<evidence type="ECO:0000256" key="4">
    <source>
        <dbReference type="ARBA" id="ARBA00005072"/>
    </source>
</evidence>
<dbReference type="InterPro" id="IPR043132">
    <property type="entry name" value="BCAT-like_C"/>
</dbReference>
<keyword evidence="9 16" id="KW-0663">Pyridoxal phosphate</keyword>
<comment type="cofactor">
    <cofactor evidence="1 16">
        <name>pyridoxal 5'-phosphate</name>
        <dbReference type="ChEBI" id="CHEBI:597326"/>
    </cofactor>
</comment>
<evidence type="ECO:0000256" key="19">
    <source>
        <dbReference type="SAM" id="MobiDB-lite"/>
    </source>
</evidence>
<evidence type="ECO:0000256" key="12">
    <source>
        <dbReference type="ARBA" id="ARBA00048798"/>
    </source>
</evidence>
<dbReference type="NCBIfam" id="TIGR01123">
    <property type="entry name" value="ilvE_II"/>
    <property type="match status" value="1"/>
</dbReference>
<sequence length="356" mass="39942">MKYEFSITKNPNPKKKPDPDTLRFGTEFTDHMFIMDYQEGEGWHDGRIVPYGPLSLDPAAVVFHYAQEMFEGLKAYKSEDGRVLLFRPYMNAQRTNRTNDRLCIPQIDEDLFVEAIKALVKIDADWIPQKEGTALYIRPFIIADEAFLGVRRSNHYKFIIILSPVGPYYVGGLTPTKLYVEDKYVRATDGGTGEAKCGGNYAASLKAQEEAHAKGYEQILWLDGVHRKYVEEVGTSNAFFVIGDEVVTAPLDGTILPGITRNSVIAILKKKGIKVAERKTTIDEIVQAYKDGKFKEMFASGTAAVISPVGELRYKDEDMIINNGEIGPIAQELYDTIYGIQTGKLPDDMGWTVEVK</sequence>
<dbReference type="GO" id="GO:0004084">
    <property type="term" value="F:branched-chain-amino-acid transaminase activity"/>
    <property type="evidence" value="ECO:0007669"/>
    <property type="project" value="UniProtKB-EC"/>
</dbReference>
<dbReference type="InterPro" id="IPR033939">
    <property type="entry name" value="BCAT_family"/>
</dbReference>
<dbReference type="Gene3D" id="3.20.10.10">
    <property type="entry name" value="D-amino Acid Aminotransferase, subunit A, domain 2"/>
    <property type="match status" value="1"/>
</dbReference>
<dbReference type="InterPro" id="IPR005786">
    <property type="entry name" value="B_amino_transII"/>
</dbReference>
<dbReference type="PANTHER" id="PTHR11825">
    <property type="entry name" value="SUBGROUP IIII AMINOTRANSFERASE"/>
    <property type="match status" value="1"/>
</dbReference>
<dbReference type="Proteomes" id="UP000644115">
    <property type="component" value="Unassembled WGS sequence"/>
</dbReference>
<comment type="catalytic activity">
    <reaction evidence="13 17">
        <text>L-leucine + 2-oxoglutarate = 4-methyl-2-oxopentanoate + L-glutamate</text>
        <dbReference type="Rhea" id="RHEA:18321"/>
        <dbReference type="ChEBI" id="CHEBI:16810"/>
        <dbReference type="ChEBI" id="CHEBI:17865"/>
        <dbReference type="ChEBI" id="CHEBI:29985"/>
        <dbReference type="ChEBI" id="CHEBI:57427"/>
        <dbReference type="EC" id="2.6.1.42"/>
    </reaction>
</comment>
<dbReference type="SUPFAM" id="SSF56752">
    <property type="entry name" value="D-aminoacid aminotransferase-like PLP-dependent enzymes"/>
    <property type="match status" value="1"/>
</dbReference>
<evidence type="ECO:0000256" key="15">
    <source>
        <dbReference type="RuleBase" id="RU004106"/>
    </source>
</evidence>
<comment type="catalytic activity">
    <reaction evidence="12 17">
        <text>L-isoleucine + 2-oxoglutarate = (S)-3-methyl-2-oxopentanoate + L-glutamate</text>
        <dbReference type="Rhea" id="RHEA:24801"/>
        <dbReference type="ChEBI" id="CHEBI:16810"/>
        <dbReference type="ChEBI" id="CHEBI:29985"/>
        <dbReference type="ChEBI" id="CHEBI:35146"/>
        <dbReference type="ChEBI" id="CHEBI:58045"/>
        <dbReference type="EC" id="2.6.1.42"/>
    </reaction>
</comment>
<evidence type="ECO:0000313" key="21">
    <source>
        <dbReference type="Proteomes" id="UP000644115"/>
    </source>
</evidence>
<dbReference type="EC" id="2.6.1.42" evidence="17"/>
<dbReference type="RefSeq" id="WP_249286862.1">
    <property type="nucleotide sequence ID" value="NZ_JACRWC010000066.1"/>
</dbReference>
<evidence type="ECO:0000256" key="10">
    <source>
        <dbReference type="ARBA" id="ARBA00023304"/>
    </source>
</evidence>
<evidence type="ECO:0000256" key="6">
    <source>
        <dbReference type="ARBA" id="ARBA00022576"/>
    </source>
</evidence>
<evidence type="ECO:0000256" key="3">
    <source>
        <dbReference type="ARBA" id="ARBA00004931"/>
    </source>
</evidence>
<protein>
    <recommendedName>
        <fullName evidence="17">Branched-chain-amino-acid aminotransferase</fullName>
        <ecNumber evidence="17">2.6.1.42</ecNumber>
    </recommendedName>
</protein>
<feature type="region of interest" description="Disordered" evidence="19">
    <location>
        <begin position="1"/>
        <end position="20"/>
    </location>
</feature>
<evidence type="ECO:0000256" key="16">
    <source>
        <dbReference type="RuleBase" id="RU004516"/>
    </source>
</evidence>
<comment type="caution">
    <text evidence="20">The sequence shown here is derived from an EMBL/GenBank/DDBJ whole genome shotgun (WGS) entry which is preliminary data.</text>
</comment>
<dbReference type="PANTHER" id="PTHR11825:SF44">
    <property type="entry name" value="BRANCHED-CHAIN-AMINO-ACID AMINOTRANSFERASE"/>
    <property type="match status" value="1"/>
</dbReference>
<evidence type="ECO:0000256" key="13">
    <source>
        <dbReference type="ARBA" id="ARBA00049229"/>
    </source>
</evidence>
<keyword evidence="6 17" id="KW-0032">Aminotransferase</keyword>
<dbReference type="Pfam" id="PF01063">
    <property type="entry name" value="Aminotran_4"/>
    <property type="match status" value="1"/>
</dbReference>
<evidence type="ECO:0000256" key="11">
    <source>
        <dbReference type="ARBA" id="ARBA00048212"/>
    </source>
</evidence>
<dbReference type="CDD" id="cd01557">
    <property type="entry name" value="BCAT_beta_family"/>
    <property type="match status" value="1"/>
</dbReference>
<keyword evidence="8 17" id="KW-0808">Transferase</keyword>
<reference evidence="20" key="1">
    <citation type="submission" date="2020-08" db="EMBL/GenBank/DDBJ databases">
        <authorList>
            <person name="Liu C."/>
            <person name="Sun Q."/>
        </authorList>
    </citation>
    <scope>NUCLEOTIDE SEQUENCE</scope>
    <source>
        <strain evidence="20">BX16</strain>
    </source>
</reference>
<name>A0A923SRI1_9FIRM</name>
<dbReference type="GO" id="GO:0008652">
    <property type="term" value="P:amino acid biosynthetic process"/>
    <property type="evidence" value="ECO:0007669"/>
    <property type="project" value="UniProtKB-KW"/>
</dbReference>
<evidence type="ECO:0000313" key="20">
    <source>
        <dbReference type="EMBL" id="MBC5999425.1"/>
    </source>
</evidence>
<dbReference type="InterPro" id="IPR043131">
    <property type="entry name" value="BCAT-like_N"/>
</dbReference>
<evidence type="ECO:0000256" key="14">
    <source>
        <dbReference type="PIRSR" id="PIRSR006468-1"/>
    </source>
</evidence>
<dbReference type="GO" id="GO:0009082">
    <property type="term" value="P:branched-chain amino acid biosynthetic process"/>
    <property type="evidence" value="ECO:0007669"/>
    <property type="project" value="UniProtKB-KW"/>
</dbReference>
<evidence type="ECO:0000256" key="9">
    <source>
        <dbReference type="ARBA" id="ARBA00022898"/>
    </source>
</evidence>
<keyword evidence="21" id="KW-1185">Reference proteome</keyword>
<evidence type="ECO:0000256" key="7">
    <source>
        <dbReference type="ARBA" id="ARBA00022605"/>
    </source>
</evidence>
<dbReference type="AlphaFoldDB" id="A0A923SRI1"/>
<proteinExistence type="inferred from homology"/>
<evidence type="ECO:0000256" key="18">
    <source>
        <dbReference type="RuleBase" id="RU004519"/>
    </source>
</evidence>